<dbReference type="FunFam" id="3.40.50.720:FF:000203">
    <property type="entry name" value="D-3-phosphoglycerate dehydrogenase (SerA)"/>
    <property type="match status" value="1"/>
</dbReference>
<accession>A0A067PJP2</accession>
<evidence type="ECO:0000313" key="7">
    <source>
        <dbReference type="EMBL" id="KDQ55123.1"/>
    </source>
</evidence>
<dbReference type="OrthoDB" id="9991913at2759"/>
<evidence type="ECO:0000256" key="2">
    <source>
        <dbReference type="ARBA" id="ARBA00023002"/>
    </source>
</evidence>
<evidence type="ECO:0000313" key="8">
    <source>
        <dbReference type="Proteomes" id="UP000027265"/>
    </source>
</evidence>
<dbReference type="PANTHER" id="PTHR10996:SF257">
    <property type="entry name" value="GLYOXYLATE REDUCTASE 1"/>
    <property type="match status" value="1"/>
</dbReference>
<comment type="similarity">
    <text evidence="1 4">Belongs to the D-isomer specific 2-hydroxyacid dehydrogenase family.</text>
</comment>
<evidence type="ECO:0000256" key="4">
    <source>
        <dbReference type="RuleBase" id="RU003719"/>
    </source>
</evidence>
<evidence type="ECO:0000256" key="3">
    <source>
        <dbReference type="ARBA" id="ARBA00023027"/>
    </source>
</evidence>
<dbReference type="STRING" id="933084.A0A067PJP2"/>
<keyword evidence="2 4" id="KW-0560">Oxidoreductase</keyword>
<dbReference type="InterPro" id="IPR029752">
    <property type="entry name" value="D-isomer_DH_CS1"/>
</dbReference>
<dbReference type="FunCoup" id="A0A067PJP2">
    <property type="interactions" value="333"/>
</dbReference>
<dbReference type="InterPro" id="IPR006140">
    <property type="entry name" value="D-isomer_DH_NAD-bd"/>
</dbReference>
<feature type="domain" description="D-isomer specific 2-hydroxyacid dehydrogenase catalytic" evidence="5">
    <location>
        <begin position="71"/>
        <end position="323"/>
    </location>
</feature>
<name>A0A067PJP2_9AGAM</name>
<keyword evidence="3" id="KW-0520">NAD</keyword>
<evidence type="ECO:0000259" key="6">
    <source>
        <dbReference type="Pfam" id="PF02826"/>
    </source>
</evidence>
<dbReference type="SUPFAM" id="SSF51735">
    <property type="entry name" value="NAD(P)-binding Rossmann-fold domains"/>
    <property type="match status" value="1"/>
</dbReference>
<dbReference type="InterPro" id="IPR006139">
    <property type="entry name" value="D-isomer_2_OHA_DH_cat_dom"/>
</dbReference>
<dbReference type="GO" id="GO:0051287">
    <property type="term" value="F:NAD binding"/>
    <property type="evidence" value="ECO:0007669"/>
    <property type="project" value="InterPro"/>
</dbReference>
<dbReference type="GO" id="GO:0005829">
    <property type="term" value="C:cytosol"/>
    <property type="evidence" value="ECO:0007669"/>
    <property type="project" value="TreeGrafter"/>
</dbReference>
<evidence type="ECO:0000256" key="1">
    <source>
        <dbReference type="ARBA" id="ARBA00005854"/>
    </source>
</evidence>
<evidence type="ECO:0008006" key="9">
    <source>
        <dbReference type="Google" id="ProtNLM"/>
    </source>
</evidence>
<dbReference type="InterPro" id="IPR029753">
    <property type="entry name" value="D-isomer_DH_CS"/>
</dbReference>
<dbReference type="GO" id="GO:0030267">
    <property type="term" value="F:glyoxylate reductase (NADPH) activity"/>
    <property type="evidence" value="ECO:0007669"/>
    <property type="project" value="TreeGrafter"/>
</dbReference>
<organism evidence="7 8">
    <name type="scientific">Jaapia argillacea MUCL 33604</name>
    <dbReference type="NCBI Taxonomy" id="933084"/>
    <lineage>
        <taxon>Eukaryota</taxon>
        <taxon>Fungi</taxon>
        <taxon>Dikarya</taxon>
        <taxon>Basidiomycota</taxon>
        <taxon>Agaricomycotina</taxon>
        <taxon>Agaricomycetes</taxon>
        <taxon>Agaricomycetidae</taxon>
        <taxon>Jaapiales</taxon>
        <taxon>Jaapiaceae</taxon>
        <taxon>Jaapia</taxon>
    </lineage>
</organism>
<gene>
    <name evidence="7" type="ORF">JAAARDRAFT_60085</name>
</gene>
<proteinExistence type="inferred from homology"/>
<sequence>MICGDLVWAKEDAKTLFRGLADIVRMDSPNRADFLAGLKPGGKYEGTVGIYRHNASADRIGVFDKEIVGAIARTGTIKWIAHNGAGYDQIDVLECKAHGIYVSNTPGAVDDATATTALYLLISTFRNFAQSERTLRAGLWKTKHKAASAHDLENRTLGILGLGGIGLRLAEYCHKAFGMKILYHNRNKVQDAPEWCEYFEAGRLNEMLGQCDALSVHVPLRKETEGLVGEEMIRSLKKGAIIVNTARGKVIDEAAMIRALEDGHLGSVGLDVYPNEPAVNPRLLEFPHITLVPHMGTETQDSQWKMEVRALTNLRDYLVNGSGSDVIPEMK</sequence>
<dbReference type="Gene3D" id="3.40.50.720">
    <property type="entry name" value="NAD(P)-binding Rossmann-like Domain"/>
    <property type="match status" value="2"/>
</dbReference>
<protein>
    <recommendedName>
        <fullName evidence="9">2-hydroxyacid dehydrogenase</fullName>
    </recommendedName>
</protein>
<dbReference type="SUPFAM" id="SSF52283">
    <property type="entry name" value="Formate/glycerate dehydrogenase catalytic domain-like"/>
    <property type="match status" value="1"/>
</dbReference>
<reference evidence="8" key="1">
    <citation type="journal article" date="2014" name="Proc. Natl. Acad. Sci. U.S.A.">
        <title>Extensive sampling of basidiomycete genomes demonstrates inadequacy of the white-rot/brown-rot paradigm for wood decay fungi.</title>
        <authorList>
            <person name="Riley R."/>
            <person name="Salamov A.A."/>
            <person name="Brown D.W."/>
            <person name="Nagy L.G."/>
            <person name="Floudas D."/>
            <person name="Held B.W."/>
            <person name="Levasseur A."/>
            <person name="Lombard V."/>
            <person name="Morin E."/>
            <person name="Otillar R."/>
            <person name="Lindquist E.A."/>
            <person name="Sun H."/>
            <person name="LaButti K.M."/>
            <person name="Schmutz J."/>
            <person name="Jabbour D."/>
            <person name="Luo H."/>
            <person name="Baker S.E."/>
            <person name="Pisabarro A.G."/>
            <person name="Walton J.D."/>
            <person name="Blanchette R.A."/>
            <person name="Henrissat B."/>
            <person name="Martin F."/>
            <person name="Cullen D."/>
            <person name="Hibbett D.S."/>
            <person name="Grigoriev I.V."/>
        </authorList>
    </citation>
    <scope>NUCLEOTIDE SEQUENCE [LARGE SCALE GENOMIC DNA]</scope>
    <source>
        <strain evidence="8">MUCL 33604</strain>
    </source>
</reference>
<dbReference type="CDD" id="cd12168">
    <property type="entry name" value="Mand_dh_like"/>
    <property type="match status" value="1"/>
</dbReference>
<dbReference type="PROSITE" id="PS00065">
    <property type="entry name" value="D_2_HYDROXYACID_DH_1"/>
    <property type="match status" value="1"/>
</dbReference>
<evidence type="ECO:0000259" key="5">
    <source>
        <dbReference type="Pfam" id="PF00389"/>
    </source>
</evidence>
<dbReference type="PANTHER" id="PTHR10996">
    <property type="entry name" value="2-HYDROXYACID DEHYDROGENASE-RELATED"/>
    <property type="match status" value="1"/>
</dbReference>
<dbReference type="InParanoid" id="A0A067PJP2"/>
<dbReference type="InterPro" id="IPR036291">
    <property type="entry name" value="NAD(P)-bd_dom_sf"/>
</dbReference>
<dbReference type="EMBL" id="KL197726">
    <property type="protein sequence ID" value="KDQ55123.1"/>
    <property type="molecule type" value="Genomic_DNA"/>
</dbReference>
<dbReference type="PROSITE" id="PS00670">
    <property type="entry name" value="D_2_HYDROXYACID_DH_2"/>
    <property type="match status" value="1"/>
</dbReference>
<dbReference type="PROSITE" id="PS00671">
    <property type="entry name" value="D_2_HYDROXYACID_DH_3"/>
    <property type="match status" value="1"/>
</dbReference>
<dbReference type="InterPro" id="IPR050223">
    <property type="entry name" value="D-isomer_2-hydroxyacid_DH"/>
</dbReference>
<keyword evidence="8" id="KW-1185">Reference proteome</keyword>
<dbReference type="Proteomes" id="UP000027265">
    <property type="component" value="Unassembled WGS sequence"/>
</dbReference>
<dbReference type="AlphaFoldDB" id="A0A067PJP2"/>
<dbReference type="Pfam" id="PF02826">
    <property type="entry name" value="2-Hacid_dh_C"/>
    <property type="match status" value="1"/>
</dbReference>
<dbReference type="HOGENOM" id="CLU_019796_1_2_1"/>
<dbReference type="Pfam" id="PF00389">
    <property type="entry name" value="2-Hacid_dh"/>
    <property type="match status" value="1"/>
</dbReference>
<dbReference type="GO" id="GO:0016618">
    <property type="term" value="F:hydroxypyruvate reductase [NAD(P)H] activity"/>
    <property type="evidence" value="ECO:0007669"/>
    <property type="project" value="TreeGrafter"/>
</dbReference>
<feature type="domain" description="D-isomer specific 2-hydroxyacid dehydrogenase NAD-binding" evidence="6">
    <location>
        <begin position="119"/>
        <end position="296"/>
    </location>
</feature>